<proteinExistence type="predicted"/>
<keyword evidence="3" id="KW-1185">Reference proteome</keyword>
<dbReference type="PaxDb" id="6945-B7P738"/>
<protein>
    <submittedName>
        <fullName evidence="1 2">Uncharacterized protein</fullName>
    </submittedName>
</protein>
<dbReference type="EnsemblMetazoa" id="ISCW016562-RA">
    <property type="protein sequence ID" value="ISCW016562-PA"/>
    <property type="gene ID" value="ISCW016562"/>
</dbReference>
<dbReference type="EMBL" id="DS649163">
    <property type="protein sequence ID" value="EEC02410.1"/>
    <property type="molecule type" value="Genomic_DNA"/>
</dbReference>
<dbReference type="VEuPathDB" id="VectorBase:ISCP_027590"/>
<organism>
    <name type="scientific">Ixodes scapularis</name>
    <name type="common">Black-legged tick</name>
    <name type="synonym">Deer tick</name>
    <dbReference type="NCBI Taxonomy" id="6945"/>
    <lineage>
        <taxon>Eukaryota</taxon>
        <taxon>Metazoa</taxon>
        <taxon>Ecdysozoa</taxon>
        <taxon>Arthropoda</taxon>
        <taxon>Chelicerata</taxon>
        <taxon>Arachnida</taxon>
        <taxon>Acari</taxon>
        <taxon>Parasitiformes</taxon>
        <taxon>Ixodida</taxon>
        <taxon>Ixodoidea</taxon>
        <taxon>Ixodidae</taxon>
        <taxon>Ixodinae</taxon>
        <taxon>Ixodes</taxon>
    </lineage>
</organism>
<dbReference type="AlphaFoldDB" id="B7P738"/>
<dbReference type="Proteomes" id="UP000001555">
    <property type="component" value="Unassembled WGS sequence"/>
</dbReference>
<dbReference type="VEuPathDB" id="VectorBase:ISCI016562"/>
<dbReference type="EMBL" id="ABJB010312269">
    <property type="status" value="NOT_ANNOTATED_CDS"/>
    <property type="molecule type" value="Genomic_DNA"/>
</dbReference>
<dbReference type="OrthoDB" id="6479713at2759"/>
<evidence type="ECO:0000313" key="3">
    <source>
        <dbReference type="Proteomes" id="UP000001555"/>
    </source>
</evidence>
<gene>
    <name evidence="1" type="ORF">IscW_ISCW016562</name>
</gene>
<name>B7P738_IXOSC</name>
<dbReference type="InParanoid" id="B7P738"/>
<accession>B7P738</accession>
<reference evidence="2" key="2">
    <citation type="submission" date="2020-05" db="UniProtKB">
        <authorList>
            <consortium name="EnsemblMetazoa"/>
        </authorList>
    </citation>
    <scope>IDENTIFICATION</scope>
    <source>
        <strain evidence="2">wikel</strain>
    </source>
</reference>
<reference evidence="1 3" key="1">
    <citation type="submission" date="2008-03" db="EMBL/GenBank/DDBJ databases">
        <title>Annotation of Ixodes scapularis.</title>
        <authorList>
            <consortium name="Ixodes scapularis Genome Project Consortium"/>
            <person name="Caler E."/>
            <person name="Hannick L.I."/>
            <person name="Bidwell S."/>
            <person name="Joardar V."/>
            <person name="Thiagarajan M."/>
            <person name="Amedeo P."/>
            <person name="Galinsky K.J."/>
            <person name="Schobel S."/>
            <person name="Inman J."/>
            <person name="Hostetler J."/>
            <person name="Miller J."/>
            <person name="Hammond M."/>
            <person name="Megy K."/>
            <person name="Lawson D."/>
            <person name="Kodira C."/>
            <person name="Sutton G."/>
            <person name="Meyer J."/>
            <person name="Hill C.A."/>
            <person name="Birren B."/>
            <person name="Nene V."/>
            <person name="Collins F."/>
            <person name="Alarcon-Chaidez F."/>
            <person name="Wikel S."/>
            <person name="Strausberg R."/>
        </authorList>
    </citation>
    <scope>NUCLEOTIDE SEQUENCE [LARGE SCALE GENOMIC DNA]</scope>
    <source>
        <strain evidence="3">Wikel</strain>
        <strain evidence="1">Wikel colony</strain>
    </source>
</reference>
<sequence>MATLEGVRESASHRIPHETLYGYCWCRAPVGLVQSLKSTCCDVLVRDARSLCRLLPSVPHYFAAPLLARAVEDGRDRAAQLLVSVWPGDELDLQAVLGTACPLGQQPGRLAAVRPPS</sequence>
<evidence type="ECO:0000313" key="2">
    <source>
        <dbReference type="EnsemblMetazoa" id="ISCW016562-PA"/>
    </source>
</evidence>
<dbReference type="HOGENOM" id="CLU_2087443_0_0_1"/>
<evidence type="ECO:0000313" key="1">
    <source>
        <dbReference type="EMBL" id="EEC02410.1"/>
    </source>
</evidence>
<dbReference type="VEuPathDB" id="VectorBase:ISCW016562"/>